<dbReference type="PANTHER" id="PTHR46255:SF3">
    <property type="entry name" value="HOMEOBOX DOMAIN-CONTAINING PROTEIN"/>
    <property type="match status" value="1"/>
</dbReference>
<feature type="compositionally biased region" description="Low complexity" evidence="3">
    <location>
        <begin position="211"/>
        <end position="221"/>
    </location>
</feature>
<feature type="region of interest" description="Disordered" evidence="3">
    <location>
        <begin position="1"/>
        <end position="221"/>
    </location>
</feature>
<dbReference type="Pfam" id="PF00046">
    <property type="entry name" value="Homeodomain"/>
    <property type="match status" value="1"/>
</dbReference>
<dbReference type="GO" id="GO:0005634">
    <property type="term" value="C:nucleus"/>
    <property type="evidence" value="ECO:0007669"/>
    <property type="project" value="UniProtKB-SubCell"/>
</dbReference>
<dbReference type="AlphaFoldDB" id="A0A2A9NSV1"/>
<comment type="subcellular location">
    <subcellularLocation>
        <location evidence="1 2">Nucleus</location>
    </subcellularLocation>
</comment>
<dbReference type="EMBL" id="KZ301973">
    <property type="protein sequence ID" value="PFH53619.1"/>
    <property type="molecule type" value="Genomic_DNA"/>
</dbReference>
<dbReference type="InterPro" id="IPR001356">
    <property type="entry name" value="HD"/>
</dbReference>
<keyword evidence="1 2" id="KW-0371">Homeobox</keyword>
<dbReference type="STRING" id="703135.A0A2A9NSV1"/>
<dbReference type="GO" id="GO:1990837">
    <property type="term" value="F:sequence-specific double-stranded DNA binding"/>
    <property type="evidence" value="ECO:0007669"/>
    <property type="project" value="TreeGrafter"/>
</dbReference>
<feature type="compositionally biased region" description="Low complexity" evidence="3">
    <location>
        <begin position="427"/>
        <end position="436"/>
    </location>
</feature>
<feature type="compositionally biased region" description="Low complexity" evidence="3">
    <location>
        <begin position="75"/>
        <end position="86"/>
    </location>
</feature>
<organism evidence="5 6">
    <name type="scientific">Amanita thiersii Skay4041</name>
    <dbReference type="NCBI Taxonomy" id="703135"/>
    <lineage>
        <taxon>Eukaryota</taxon>
        <taxon>Fungi</taxon>
        <taxon>Dikarya</taxon>
        <taxon>Basidiomycota</taxon>
        <taxon>Agaricomycotina</taxon>
        <taxon>Agaricomycetes</taxon>
        <taxon>Agaricomycetidae</taxon>
        <taxon>Agaricales</taxon>
        <taxon>Pluteineae</taxon>
        <taxon>Amanitaceae</taxon>
        <taxon>Amanita</taxon>
    </lineage>
</organism>
<feature type="compositionally biased region" description="Low complexity" evidence="3">
    <location>
        <begin position="458"/>
        <end position="471"/>
    </location>
</feature>
<feature type="compositionally biased region" description="Low complexity" evidence="3">
    <location>
        <begin position="156"/>
        <end position="188"/>
    </location>
</feature>
<dbReference type="PANTHER" id="PTHR46255">
    <property type="entry name" value="SHORT STATURE HOMEOBOX"/>
    <property type="match status" value="1"/>
</dbReference>
<proteinExistence type="predicted"/>
<gene>
    <name evidence="5" type="ORF">AMATHDRAFT_54824</name>
</gene>
<dbReference type="Proteomes" id="UP000242287">
    <property type="component" value="Unassembled WGS sequence"/>
</dbReference>
<dbReference type="OrthoDB" id="6159439at2759"/>
<evidence type="ECO:0000313" key="6">
    <source>
        <dbReference type="Proteomes" id="UP000242287"/>
    </source>
</evidence>
<dbReference type="CDD" id="cd00086">
    <property type="entry name" value="homeodomain"/>
    <property type="match status" value="1"/>
</dbReference>
<evidence type="ECO:0000313" key="5">
    <source>
        <dbReference type="EMBL" id="PFH53619.1"/>
    </source>
</evidence>
<feature type="compositionally biased region" description="Pro residues" evidence="3">
    <location>
        <begin position="334"/>
        <end position="345"/>
    </location>
</feature>
<keyword evidence="6" id="KW-1185">Reference proteome</keyword>
<keyword evidence="1 2" id="KW-0238">DNA-binding</keyword>
<feature type="DNA-binding region" description="Homeobox" evidence="1">
    <location>
        <begin position="65"/>
        <end position="124"/>
    </location>
</feature>
<dbReference type="PROSITE" id="PS50071">
    <property type="entry name" value="HOMEOBOX_2"/>
    <property type="match status" value="1"/>
</dbReference>
<name>A0A2A9NSV1_9AGAR</name>
<evidence type="ECO:0000256" key="2">
    <source>
        <dbReference type="RuleBase" id="RU000682"/>
    </source>
</evidence>
<feature type="compositionally biased region" description="Low complexity" evidence="3">
    <location>
        <begin position="358"/>
        <end position="376"/>
    </location>
</feature>
<dbReference type="InterPro" id="IPR052631">
    <property type="entry name" value="Paired_homeobox_Bicoid"/>
</dbReference>
<feature type="compositionally biased region" description="Low complexity" evidence="3">
    <location>
        <begin position="34"/>
        <end position="45"/>
    </location>
</feature>
<feature type="compositionally biased region" description="Polar residues" evidence="3">
    <location>
        <begin position="324"/>
        <end position="333"/>
    </location>
</feature>
<dbReference type="SUPFAM" id="SSF46689">
    <property type="entry name" value="Homeodomain-like"/>
    <property type="match status" value="1"/>
</dbReference>
<keyword evidence="1 2" id="KW-0539">Nucleus</keyword>
<dbReference type="InterPro" id="IPR009057">
    <property type="entry name" value="Homeodomain-like_sf"/>
</dbReference>
<feature type="compositionally biased region" description="Polar residues" evidence="3">
    <location>
        <begin position="347"/>
        <end position="357"/>
    </location>
</feature>
<evidence type="ECO:0000256" key="1">
    <source>
        <dbReference type="PROSITE-ProRule" id="PRU00108"/>
    </source>
</evidence>
<dbReference type="Gene3D" id="1.10.10.60">
    <property type="entry name" value="Homeodomain-like"/>
    <property type="match status" value="1"/>
</dbReference>
<feature type="region of interest" description="Disordered" evidence="3">
    <location>
        <begin position="313"/>
        <end position="477"/>
    </location>
</feature>
<dbReference type="SMART" id="SM00389">
    <property type="entry name" value="HOX"/>
    <property type="match status" value="1"/>
</dbReference>
<reference evidence="5 6" key="1">
    <citation type="submission" date="2014-02" db="EMBL/GenBank/DDBJ databases">
        <title>Transposable element dynamics among asymbiotic and ectomycorrhizal Amanita fungi.</title>
        <authorList>
            <consortium name="DOE Joint Genome Institute"/>
            <person name="Hess J."/>
            <person name="Skrede I."/>
            <person name="Wolfe B."/>
            <person name="LaButti K."/>
            <person name="Ohm R.A."/>
            <person name="Grigoriev I.V."/>
            <person name="Pringle A."/>
        </authorList>
    </citation>
    <scope>NUCLEOTIDE SEQUENCE [LARGE SCALE GENOMIC DNA]</scope>
    <source>
        <strain evidence="5 6">SKay4041</strain>
    </source>
</reference>
<evidence type="ECO:0000256" key="3">
    <source>
        <dbReference type="SAM" id="MobiDB-lite"/>
    </source>
</evidence>
<accession>A0A2A9NSV1</accession>
<feature type="compositionally biased region" description="Pro residues" evidence="3">
    <location>
        <begin position="52"/>
        <end position="62"/>
    </location>
</feature>
<feature type="domain" description="Homeobox" evidence="4">
    <location>
        <begin position="63"/>
        <end position="123"/>
    </location>
</feature>
<protein>
    <recommendedName>
        <fullName evidence="4">Homeobox domain-containing protein</fullName>
    </recommendedName>
</protein>
<evidence type="ECO:0000259" key="4">
    <source>
        <dbReference type="PROSITE" id="PS50071"/>
    </source>
</evidence>
<sequence length="477" mass="49920">MAKRLRRSSDIRPRPPVSLPHPSCDSQDNPPPSSSSSASALLSPAKQDSFPSPQPPQPPPPPPKKKRTRTLTTPHQAAVLHALLAQSRFPTTAMREEVGRSIGLSARKVQNQRQKARRPRSQSEATTTHRPPQYGAFPPGPEYRATFSARPDPAPSTSSLRHLSSGSSQSIPSSTTSVSTPESYSSISDAPAHLLGPGVPGLDLHSRAGGPAPSATAPSITSNSTVAGASTLPQFASLDFHSISGPSQILNPSVSPTSPTRVPMYLPRPMSSHIPLQDVSPGPRAHLAAGQISYIDMVSQPAAAADHPFIHYTPVPSQGAGSGPHSTVGSSGSLPPPFTLQPPPQWDSRSFAPSLTARSSVWSRPSSRGSSLSPTHSRSHSGGPPLMSLMSLQQPPLSGPRLPPIDIAGVVPPRCDTAQSDEQQHQVASSSTSIPAPTSPVPQPRAGRYDPVRATIVPFSNMPPSQSSSSSAPPPPE</sequence>
<dbReference type="GO" id="GO:0000981">
    <property type="term" value="F:DNA-binding transcription factor activity, RNA polymerase II-specific"/>
    <property type="evidence" value="ECO:0007669"/>
    <property type="project" value="TreeGrafter"/>
</dbReference>